<reference evidence="7" key="3">
    <citation type="submission" date="2025-09" db="UniProtKB">
        <authorList>
            <consortium name="Ensembl"/>
        </authorList>
    </citation>
    <scope>IDENTIFICATION</scope>
</reference>
<dbReference type="GO" id="GO:0005615">
    <property type="term" value="C:extracellular space"/>
    <property type="evidence" value="ECO:0000318"/>
    <property type="project" value="GO_Central"/>
</dbReference>
<evidence type="ECO:0000256" key="3">
    <source>
        <dbReference type="ARBA" id="ARBA00023157"/>
    </source>
</evidence>
<dbReference type="Pfam" id="PF00084">
    <property type="entry name" value="Sushi"/>
    <property type="match status" value="1"/>
</dbReference>
<keyword evidence="8" id="KW-1185">Reference proteome</keyword>
<dbReference type="FunFam" id="2.10.70.10:FF:000026">
    <property type="entry name" value="Complement inhibitory factor H"/>
    <property type="match status" value="1"/>
</dbReference>
<dbReference type="Gene3D" id="2.10.70.10">
    <property type="entry name" value="Complement Module, domain 1"/>
    <property type="match status" value="2"/>
</dbReference>
<dbReference type="InterPro" id="IPR035976">
    <property type="entry name" value="Sushi/SCR/CCP_sf"/>
</dbReference>
<accession>A0A803TPR7</accession>
<dbReference type="InterPro" id="IPR000436">
    <property type="entry name" value="Sushi_SCR_CCP_dom"/>
</dbReference>
<evidence type="ECO:0000256" key="2">
    <source>
        <dbReference type="ARBA" id="ARBA00022729"/>
    </source>
</evidence>
<evidence type="ECO:0000313" key="7">
    <source>
        <dbReference type="Ensembl" id="ENSACAP00000037207.1"/>
    </source>
</evidence>
<evidence type="ECO:0000256" key="5">
    <source>
        <dbReference type="SAM" id="SignalP"/>
    </source>
</evidence>
<feature type="disulfide bond" evidence="4">
    <location>
        <begin position="25"/>
        <end position="68"/>
    </location>
</feature>
<reference evidence="7" key="1">
    <citation type="submission" date="2009-12" db="EMBL/GenBank/DDBJ databases">
        <title>The Genome Sequence of Anolis carolinensis (Green Anole Lizard).</title>
        <authorList>
            <consortium name="The Genome Sequencing Platform"/>
            <person name="Di Palma F."/>
            <person name="Alfoldi J."/>
            <person name="Heiman D."/>
            <person name="Young S."/>
            <person name="Grabherr M."/>
            <person name="Johnson J."/>
            <person name="Lander E.S."/>
            <person name="Lindblad-Toh K."/>
        </authorList>
    </citation>
    <scope>NUCLEOTIDE SEQUENCE [LARGE SCALE GENOMIC DNA]</scope>
    <source>
        <strain evidence="7">JBL SC #1</strain>
    </source>
</reference>
<protein>
    <recommendedName>
        <fullName evidence="6">Sushi domain-containing protein</fullName>
    </recommendedName>
</protein>
<dbReference type="Proteomes" id="UP000001646">
    <property type="component" value="Unplaced"/>
</dbReference>
<dbReference type="FunFam" id="2.10.70.10:FF:000060">
    <property type="entry name" value="Complement inhibitory factor H"/>
    <property type="match status" value="1"/>
</dbReference>
<organism evidence="7 8">
    <name type="scientific">Anolis carolinensis</name>
    <name type="common">Green anole</name>
    <name type="synonym">American chameleon</name>
    <dbReference type="NCBI Taxonomy" id="28377"/>
    <lineage>
        <taxon>Eukaryota</taxon>
        <taxon>Metazoa</taxon>
        <taxon>Chordata</taxon>
        <taxon>Craniata</taxon>
        <taxon>Vertebrata</taxon>
        <taxon>Euteleostomi</taxon>
        <taxon>Lepidosauria</taxon>
        <taxon>Squamata</taxon>
        <taxon>Bifurcata</taxon>
        <taxon>Unidentata</taxon>
        <taxon>Episquamata</taxon>
        <taxon>Toxicofera</taxon>
        <taxon>Iguania</taxon>
        <taxon>Dactyloidae</taxon>
        <taxon>Anolis</taxon>
    </lineage>
</organism>
<dbReference type="AlphaFoldDB" id="A0A803TPR7"/>
<name>A0A803TPR7_ANOCA</name>
<evidence type="ECO:0000313" key="8">
    <source>
        <dbReference type="Proteomes" id="UP000001646"/>
    </source>
</evidence>
<dbReference type="PANTHER" id="PTHR45785:SF7">
    <property type="entry name" value="COMPLEMENT FACTOR H"/>
    <property type="match status" value="1"/>
</dbReference>
<sequence length="145" mass="16819">HWLCNGFFFLILCFELFSKGSPGKCDRPPSIENGDITEMPKKEYMSGETVHYKCQRFYLMHGNSIVHCLNGRWSETPRCLVPCTVSEDDMQRNNIRLRWSGEEKIYTMSGDVTEFTCKRGYMPASYSPSFRVQCIDGTLEYPQCI</sequence>
<dbReference type="InParanoid" id="A0A803TPR7"/>
<dbReference type="GO" id="GO:0001851">
    <property type="term" value="F:complement component C3b binding"/>
    <property type="evidence" value="ECO:0000318"/>
    <property type="project" value="GO_Central"/>
</dbReference>
<feature type="chain" id="PRO_5032726992" description="Sushi domain-containing protein" evidence="5">
    <location>
        <begin position="21"/>
        <end position="145"/>
    </location>
</feature>
<comment type="caution">
    <text evidence="4">Lacks conserved residue(s) required for the propagation of feature annotation.</text>
</comment>
<dbReference type="GO" id="GO:0006956">
    <property type="term" value="P:complement activation"/>
    <property type="evidence" value="ECO:0000318"/>
    <property type="project" value="GO_Central"/>
</dbReference>
<feature type="domain" description="Sushi" evidence="6">
    <location>
        <begin position="23"/>
        <end position="81"/>
    </location>
</feature>
<feature type="signal peptide" evidence="5">
    <location>
        <begin position="1"/>
        <end position="20"/>
    </location>
</feature>
<keyword evidence="3 4" id="KW-1015">Disulfide bond</keyword>
<dbReference type="PROSITE" id="PS50923">
    <property type="entry name" value="SUSHI"/>
    <property type="match status" value="1"/>
</dbReference>
<evidence type="ECO:0000256" key="4">
    <source>
        <dbReference type="PROSITE-ProRule" id="PRU00302"/>
    </source>
</evidence>
<dbReference type="PANTHER" id="PTHR45785">
    <property type="entry name" value="COMPLEMENT FACTOR H-RELATED"/>
    <property type="match status" value="1"/>
</dbReference>
<dbReference type="Ensembl" id="ENSACAT00000050098.1">
    <property type="protein sequence ID" value="ENSACAP00000037207.1"/>
    <property type="gene ID" value="ENSACAG00000039149.1"/>
</dbReference>
<dbReference type="GeneTree" id="ENSGT00940000154386"/>
<dbReference type="InterPro" id="IPR051503">
    <property type="entry name" value="ComplSys_Reg/VirEntry_Med"/>
</dbReference>
<evidence type="ECO:0000256" key="1">
    <source>
        <dbReference type="ARBA" id="ARBA00022659"/>
    </source>
</evidence>
<evidence type="ECO:0000259" key="6">
    <source>
        <dbReference type="PROSITE" id="PS50923"/>
    </source>
</evidence>
<reference evidence="7" key="2">
    <citation type="submission" date="2025-08" db="UniProtKB">
        <authorList>
            <consortium name="Ensembl"/>
        </authorList>
    </citation>
    <scope>IDENTIFICATION</scope>
</reference>
<dbReference type="SMART" id="SM00032">
    <property type="entry name" value="CCP"/>
    <property type="match status" value="2"/>
</dbReference>
<dbReference type="SUPFAM" id="SSF57535">
    <property type="entry name" value="Complement control module/SCR domain"/>
    <property type="match status" value="2"/>
</dbReference>
<proteinExistence type="predicted"/>
<keyword evidence="1 4" id="KW-0768">Sushi</keyword>
<keyword evidence="2 5" id="KW-0732">Signal</keyword>
<dbReference type="CDD" id="cd00033">
    <property type="entry name" value="CCP"/>
    <property type="match status" value="1"/>
</dbReference>